<dbReference type="Proteomes" id="UP000254701">
    <property type="component" value="Unassembled WGS sequence"/>
</dbReference>
<feature type="transmembrane region" description="Helical" evidence="1">
    <location>
        <begin position="52"/>
        <end position="75"/>
    </location>
</feature>
<feature type="transmembrane region" description="Helical" evidence="1">
    <location>
        <begin position="118"/>
        <end position="138"/>
    </location>
</feature>
<gene>
    <name evidence="2" type="ORF">NCTC10684_00858</name>
</gene>
<sequence>MSRVLVYLGKFAHMVLGYAAASLAASAFLNVVFLGVAGLISADIPPEVASGSMVFTIPFIALFVAYFGFVPAIVVMLLAELLGKRDWLFYALAGGFVALVFIGIAYQSGDGGFAYRDPLWPVSIIGSGLIGGIAYWFVTGRFAGALRDSSTSPAP</sequence>
<dbReference type="OrthoDB" id="7906671at2"/>
<evidence type="ECO:0000313" key="2">
    <source>
        <dbReference type="EMBL" id="SUU87656.1"/>
    </source>
</evidence>
<accession>A0A380WHD5</accession>
<keyword evidence="1" id="KW-0472">Membrane</keyword>
<organism evidence="2 3">
    <name type="scientific">Aminobacter aminovorans</name>
    <name type="common">Chelatobacter heintzii</name>
    <dbReference type="NCBI Taxonomy" id="83263"/>
    <lineage>
        <taxon>Bacteria</taxon>
        <taxon>Pseudomonadati</taxon>
        <taxon>Pseudomonadota</taxon>
        <taxon>Alphaproteobacteria</taxon>
        <taxon>Hyphomicrobiales</taxon>
        <taxon>Phyllobacteriaceae</taxon>
        <taxon>Aminobacter</taxon>
    </lineage>
</organism>
<dbReference type="EMBL" id="UFSM01000001">
    <property type="protein sequence ID" value="SUU87656.1"/>
    <property type="molecule type" value="Genomic_DNA"/>
</dbReference>
<keyword evidence="1" id="KW-1133">Transmembrane helix</keyword>
<name>A0A380WHD5_AMIAI</name>
<evidence type="ECO:0000256" key="1">
    <source>
        <dbReference type="SAM" id="Phobius"/>
    </source>
</evidence>
<proteinExistence type="predicted"/>
<dbReference type="RefSeq" id="WP_115730131.1">
    <property type="nucleotide sequence ID" value="NZ_BAAAVY010000006.1"/>
</dbReference>
<feature type="transmembrane region" description="Helical" evidence="1">
    <location>
        <begin position="87"/>
        <end position="106"/>
    </location>
</feature>
<reference evidence="2 3" key="1">
    <citation type="submission" date="2018-06" db="EMBL/GenBank/DDBJ databases">
        <authorList>
            <consortium name="Pathogen Informatics"/>
            <person name="Doyle S."/>
        </authorList>
    </citation>
    <scope>NUCLEOTIDE SEQUENCE [LARGE SCALE GENOMIC DNA]</scope>
    <source>
        <strain evidence="2 3">NCTC10684</strain>
    </source>
</reference>
<dbReference type="AlphaFoldDB" id="A0A380WHD5"/>
<keyword evidence="1" id="KW-0812">Transmembrane</keyword>
<protein>
    <submittedName>
        <fullName evidence="2">Uncharacterized protein</fullName>
    </submittedName>
</protein>
<evidence type="ECO:0000313" key="3">
    <source>
        <dbReference type="Proteomes" id="UP000254701"/>
    </source>
</evidence>
<feature type="transmembrane region" description="Helical" evidence="1">
    <location>
        <begin position="12"/>
        <end position="40"/>
    </location>
</feature>